<dbReference type="Proteomes" id="UP000553776">
    <property type="component" value="Unassembled WGS sequence"/>
</dbReference>
<evidence type="ECO:0000256" key="3">
    <source>
        <dbReference type="HAMAP-Rule" id="MF_00245"/>
    </source>
</evidence>
<dbReference type="GO" id="GO:0003677">
    <property type="term" value="F:DNA binding"/>
    <property type="evidence" value="ECO:0007669"/>
    <property type="project" value="UniProtKB-KW"/>
</dbReference>
<reference evidence="4 5" key="1">
    <citation type="submission" date="2020-08" db="EMBL/GenBank/DDBJ databases">
        <title>Cohnella phylogeny.</title>
        <authorList>
            <person name="Dunlap C."/>
        </authorList>
    </citation>
    <scope>NUCLEOTIDE SEQUENCE [LARGE SCALE GENOMIC DNA]</scope>
    <source>
        <strain evidence="4 5">DSM 25239</strain>
    </source>
</reference>
<dbReference type="Gene3D" id="1.10.10.10">
    <property type="entry name" value="Winged helix-like DNA-binding domain superfamily/Winged helix DNA-binding domain"/>
    <property type="match status" value="1"/>
</dbReference>
<dbReference type="PANTHER" id="PTHR40083">
    <property type="entry name" value="UPF0122 PROTEIN CBO2450/CLC_2298"/>
    <property type="match status" value="1"/>
</dbReference>
<name>A0A841TWV2_9BACL</name>
<comment type="function">
    <text evidence="2 3">Might take part in the signal recognition particle (SRP) pathway. This is inferred from the conservation of its genetic proximity to ftsY/ffh. May be a regulatory protein.</text>
</comment>
<organism evidence="4 5">
    <name type="scientific">Cohnella xylanilytica</name>
    <dbReference type="NCBI Taxonomy" id="557555"/>
    <lineage>
        <taxon>Bacteria</taxon>
        <taxon>Bacillati</taxon>
        <taxon>Bacillota</taxon>
        <taxon>Bacilli</taxon>
        <taxon>Bacillales</taxon>
        <taxon>Paenibacillaceae</taxon>
        <taxon>Cohnella</taxon>
    </lineage>
</organism>
<dbReference type="NCBIfam" id="NF045758">
    <property type="entry name" value="YlxM"/>
    <property type="match status" value="1"/>
</dbReference>
<dbReference type="InterPro" id="IPR007394">
    <property type="entry name" value="UPF0122"/>
</dbReference>
<dbReference type="PANTHER" id="PTHR40083:SF1">
    <property type="entry name" value="UPF0122 PROTEIN YLXM"/>
    <property type="match status" value="1"/>
</dbReference>
<gene>
    <name evidence="4" type="ORF">H7B90_02950</name>
</gene>
<dbReference type="InterPro" id="IPR036388">
    <property type="entry name" value="WH-like_DNA-bd_sf"/>
</dbReference>
<comment type="similarity">
    <text evidence="1 3">Belongs to the UPF0122 family.</text>
</comment>
<evidence type="ECO:0000256" key="2">
    <source>
        <dbReference type="ARBA" id="ARBA00024764"/>
    </source>
</evidence>
<evidence type="ECO:0000313" key="5">
    <source>
        <dbReference type="Proteomes" id="UP000553776"/>
    </source>
</evidence>
<dbReference type="Pfam" id="PF04297">
    <property type="entry name" value="UPF0122"/>
    <property type="match status" value="1"/>
</dbReference>
<keyword evidence="5" id="KW-1185">Reference proteome</keyword>
<protein>
    <recommendedName>
        <fullName evidence="3">UPF0122 protein H7B90_02950</fullName>
    </recommendedName>
</protein>
<evidence type="ECO:0000313" key="4">
    <source>
        <dbReference type="EMBL" id="MBB6690350.1"/>
    </source>
</evidence>
<dbReference type="HAMAP" id="MF_00245">
    <property type="entry name" value="UPF0122"/>
    <property type="match status" value="1"/>
</dbReference>
<sequence>MHGENALEKTNRINVLFDFYGPLLTEKQQTFLKCYYHDDYSLGEIAEDFEISRQAVYEHLKRSEQILEDYEHKLGLAARHERLQEGLAQLDRLIGELPAPWRESLRGTVETLRGAEAGTPPEGAARA</sequence>
<accession>A0A841TWV2</accession>
<keyword evidence="4" id="KW-0238">DNA-binding</keyword>
<dbReference type="InterPro" id="IPR054831">
    <property type="entry name" value="UPF0122_fam_protein"/>
</dbReference>
<dbReference type="InterPro" id="IPR013324">
    <property type="entry name" value="RNA_pol_sigma_r3/r4-like"/>
</dbReference>
<proteinExistence type="inferred from homology"/>
<dbReference type="SUPFAM" id="SSF88659">
    <property type="entry name" value="Sigma3 and sigma4 domains of RNA polymerase sigma factors"/>
    <property type="match status" value="1"/>
</dbReference>
<evidence type="ECO:0000256" key="1">
    <source>
        <dbReference type="ARBA" id="ARBA00008720"/>
    </source>
</evidence>
<dbReference type="AlphaFoldDB" id="A0A841TWV2"/>
<dbReference type="EMBL" id="JACJVR010000007">
    <property type="protein sequence ID" value="MBB6690350.1"/>
    <property type="molecule type" value="Genomic_DNA"/>
</dbReference>
<dbReference type="RefSeq" id="WP_185134384.1">
    <property type="nucleotide sequence ID" value="NZ_BORM01000002.1"/>
</dbReference>
<comment type="caution">
    <text evidence="4">The sequence shown here is derived from an EMBL/GenBank/DDBJ whole genome shotgun (WGS) entry which is preliminary data.</text>
</comment>